<proteinExistence type="predicted"/>
<evidence type="ECO:0000313" key="2">
    <source>
        <dbReference type="EMBL" id="CAH0028204.1"/>
    </source>
</evidence>
<dbReference type="Proteomes" id="UP000696573">
    <property type="component" value="Unassembled WGS sequence"/>
</dbReference>
<reference evidence="2" key="1">
    <citation type="submission" date="2021-10" db="EMBL/GenBank/DDBJ databases">
        <authorList>
            <person name="Piombo E."/>
        </authorList>
    </citation>
    <scope>NUCLEOTIDE SEQUENCE</scope>
</reference>
<organism evidence="2 3">
    <name type="scientific">Clonostachys rhizophaga</name>
    <dbReference type="NCBI Taxonomy" id="160324"/>
    <lineage>
        <taxon>Eukaryota</taxon>
        <taxon>Fungi</taxon>
        <taxon>Dikarya</taxon>
        <taxon>Ascomycota</taxon>
        <taxon>Pezizomycotina</taxon>
        <taxon>Sordariomycetes</taxon>
        <taxon>Hypocreomycetidae</taxon>
        <taxon>Hypocreales</taxon>
        <taxon>Bionectriaceae</taxon>
        <taxon>Clonostachys</taxon>
    </lineage>
</organism>
<dbReference type="AlphaFoldDB" id="A0A9N9VRP7"/>
<gene>
    <name evidence="2" type="ORF">CRHIZ90672A_00002179</name>
</gene>
<dbReference type="EMBL" id="CABFNQ020000730">
    <property type="protein sequence ID" value="CAH0028204.1"/>
    <property type="molecule type" value="Genomic_DNA"/>
</dbReference>
<protein>
    <submittedName>
        <fullName evidence="2">Uncharacterized protein</fullName>
    </submittedName>
</protein>
<feature type="chain" id="PRO_5040120289" evidence="1">
    <location>
        <begin position="17"/>
        <end position="388"/>
    </location>
</feature>
<comment type="caution">
    <text evidence="2">The sequence shown here is derived from an EMBL/GenBank/DDBJ whole genome shotgun (WGS) entry which is preliminary data.</text>
</comment>
<keyword evidence="3" id="KW-1185">Reference proteome</keyword>
<accession>A0A9N9VRP7</accession>
<keyword evidence="1" id="KW-0732">Signal</keyword>
<sequence length="388" mass="43480">MTGLFHSLWILISVRSESNTHRIWYRSTGLTGIPAYALAIDCNGSFAITKASDAKDLRENCKIIGGDLKFGGDISENINLDGVEEVRGDWRHNPLSDYRGKVGTLFNISSSTLKLVDGIFDLTGPNGLERLILPNLGNISESVSFDSMANLTHVDFTNLKYFRSLNLETPKLQEFKIDELKGFTRNYTGRIFISDGGSVESLDGLFKGPIAPANETQLPTITIQKIPNIKQLTLGWRSILSAHISGQLWYQHWSPPPIITLILGGPNSETVHIHELETREGIIGLERGSKTSNLSIGSFRSMNDMITDLRLPFHQVSDVAIRGDRMTSLELPKEAEQWNNVSISIWLVRKLRFESLVNAEGRQTWYWPNQTMSSFYIFGDVTTNFLSV</sequence>
<evidence type="ECO:0000256" key="1">
    <source>
        <dbReference type="SAM" id="SignalP"/>
    </source>
</evidence>
<evidence type="ECO:0000313" key="3">
    <source>
        <dbReference type="Proteomes" id="UP000696573"/>
    </source>
</evidence>
<feature type="signal peptide" evidence="1">
    <location>
        <begin position="1"/>
        <end position="16"/>
    </location>
</feature>
<name>A0A9N9VRP7_9HYPO</name>
<dbReference type="OrthoDB" id="536881at2759"/>